<dbReference type="Proteomes" id="UP000708208">
    <property type="component" value="Unassembled WGS sequence"/>
</dbReference>
<keyword evidence="2" id="KW-1185">Reference proteome</keyword>
<proteinExistence type="predicted"/>
<organism evidence="1 2">
    <name type="scientific">Allacma fusca</name>
    <dbReference type="NCBI Taxonomy" id="39272"/>
    <lineage>
        <taxon>Eukaryota</taxon>
        <taxon>Metazoa</taxon>
        <taxon>Ecdysozoa</taxon>
        <taxon>Arthropoda</taxon>
        <taxon>Hexapoda</taxon>
        <taxon>Collembola</taxon>
        <taxon>Symphypleona</taxon>
        <taxon>Sminthuridae</taxon>
        <taxon>Allacma</taxon>
    </lineage>
</organism>
<protein>
    <submittedName>
        <fullName evidence="1">Uncharacterized protein</fullName>
    </submittedName>
</protein>
<dbReference type="AlphaFoldDB" id="A0A8J2NVT8"/>
<evidence type="ECO:0000313" key="2">
    <source>
        <dbReference type="Proteomes" id="UP000708208"/>
    </source>
</evidence>
<name>A0A8J2NVT8_9HEXA</name>
<gene>
    <name evidence="1" type="ORF">AFUS01_LOCUS11398</name>
</gene>
<reference evidence="1" key="1">
    <citation type="submission" date="2021-06" db="EMBL/GenBank/DDBJ databases">
        <authorList>
            <person name="Hodson N. C."/>
            <person name="Mongue J. A."/>
            <person name="Jaron S. K."/>
        </authorList>
    </citation>
    <scope>NUCLEOTIDE SEQUENCE</scope>
</reference>
<comment type="caution">
    <text evidence="1">The sequence shown here is derived from an EMBL/GenBank/DDBJ whole genome shotgun (WGS) entry which is preliminary data.</text>
</comment>
<accession>A0A8J2NVT8</accession>
<dbReference type="EMBL" id="CAJVCH010087608">
    <property type="protein sequence ID" value="CAG7722239.1"/>
    <property type="molecule type" value="Genomic_DNA"/>
</dbReference>
<evidence type="ECO:0000313" key="1">
    <source>
        <dbReference type="EMBL" id="CAG7722239.1"/>
    </source>
</evidence>
<feature type="non-terminal residue" evidence="1">
    <location>
        <position position="1"/>
    </location>
</feature>
<sequence length="38" mass="4257">IVTVVVFIEDDVPRELSDFGGNDVRHSFSACDDAVFRE</sequence>